<dbReference type="PANTHER" id="PTHR43695">
    <property type="entry name" value="PUTATIVE (AFU_ORTHOLOGUE AFUA_2G17250)-RELATED"/>
    <property type="match status" value="1"/>
</dbReference>
<comment type="caution">
    <text evidence="4">The sequence shown here is derived from an EMBL/GenBank/DDBJ whole genome shotgun (WGS) entry which is preliminary data.</text>
</comment>
<comment type="similarity">
    <text evidence="1">Belongs to the 'GDSL' lipolytic enzyme family.</text>
</comment>
<dbReference type="PANTHER" id="PTHR43695:SF1">
    <property type="entry name" value="RHAMNOGALACTURONAN ACETYLESTERASE"/>
    <property type="match status" value="1"/>
</dbReference>
<organism evidence="4 5">
    <name type="scientific">Pedobacter planticolens</name>
    <dbReference type="NCBI Taxonomy" id="2679964"/>
    <lineage>
        <taxon>Bacteria</taxon>
        <taxon>Pseudomonadati</taxon>
        <taxon>Bacteroidota</taxon>
        <taxon>Sphingobacteriia</taxon>
        <taxon>Sphingobacteriales</taxon>
        <taxon>Sphingobacteriaceae</taxon>
        <taxon>Pedobacter</taxon>
    </lineage>
</organism>
<dbReference type="SUPFAM" id="SSF52266">
    <property type="entry name" value="SGNH hydrolase"/>
    <property type="match status" value="1"/>
</dbReference>
<evidence type="ECO:0000313" key="4">
    <source>
        <dbReference type="EMBL" id="MBB2144511.1"/>
    </source>
</evidence>
<name>A0A923IU55_9SPHI</name>
<evidence type="ECO:0000259" key="3">
    <source>
        <dbReference type="Pfam" id="PF13472"/>
    </source>
</evidence>
<dbReference type="AlphaFoldDB" id="A0A923IU55"/>
<keyword evidence="2" id="KW-0378">Hydrolase</keyword>
<dbReference type="InterPro" id="IPR036514">
    <property type="entry name" value="SGNH_hydro_sf"/>
</dbReference>
<feature type="domain" description="SGNH hydrolase-type esterase" evidence="3">
    <location>
        <begin position="34"/>
        <end position="226"/>
    </location>
</feature>
<gene>
    <name evidence="4" type="ORF">GM921_03370</name>
</gene>
<dbReference type="GO" id="GO:0016788">
    <property type="term" value="F:hydrolase activity, acting on ester bonds"/>
    <property type="evidence" value="ECO:0007669"/>
    <property type="project" value="UniProtKB-ARBA"/>
</dbReference>
<keyword evidence="5" id="KW-1185">Reference proteome</keyword>
<protein>
    <submittedName>
        <fullName evidence="4">GntR family transcriptional regulator</fullName>
    </submittedName>
</protein>
<accession>A0A923IU55</accession>
<evidence type="ECO:0000256" key="1">
    <source>
        <dbReference type="ARBA" id="ARBA00008668"/>
    </source>
</evidence>
<dbReference type="EMBL" id="WNXD01000001">
    <property type="protein sequence ID" value="MBB2144511.1"/>
    <property type="molecule type" value="Genomic_DNA"/>
</dbReference>
<sequence>MQMRRRISYLSLILVFTLLSFTVWKKEKITVYIIGDSTAANKQPKAFPETGWGMELQPFFDLEVKVDNRALNGRSTKSFINEKRWEAILTTLKEGDFVLIEFGHNDEKIEKPEVGTSLIEFKTNLIKYIQETQAKKANPILLTPIARRNFKNGVLTDTHKGYPDVVRKLADSLHIPLIDMQRKTEKLLTGLGDEPSKKLFNYVDSGHVNYPTGKKDDTHLSPDGAKVVAGLVAEGIKEIKTDLAKHLIKK</sequence>
<dbReference type="InterPro" id="IPR013830">
    <property type="entry name" value="SGNH_hydro"/>
</dbReference>
<dbReference type="Pfam" id="PF13472">
    <property type="entry name" value="Lipase_GDSL_2"/>
    <property type="match status" value="1"/>
</dbReference>
<dbReference type="Gene3D" id="3.40.50.1110">
    <property type="entry name" value="SGNH hydrolase"/>
    <property type="match status" value="1"/>
</dbReference>
<dbReference type="Proteomes" id="UP000601055">
    <property type="component" value="Unassembled WGS sequence"/>
</dbReference>
<reference evidence="4" key="1">
    <citation type="submission" date="2019-11" db="EMBL/GenBank/DDBJ databases">
        <title>Description of Pedobacter sp. LMG 31464T.</title>
        <authorList>
            <person name="Carlier A."/>
            <person name="Qi S."/>
            <person name="Vandamme P."/>
        </authorList>
    </citation>
    <scope>NUCLEOTIDE SEQUENCE</scope>
    <source>
        <strain evidence="4">LMG 31464</strain>
    </source>
</reference>
<evidence type="ECO:0000256" key="2">
    <source>
        <dbReference type="ARBA" id="ARBA00022801"/>
    </source>
</evidence>
<dbReference type="InterPro" id="IPR037459">
    <property type="entry name" value="RhgT-like"/>
</dbReference>
<proteinExistence type="inferred from homology"/>
<dbReference type="CDD" id="cd01821">
    <property type="entry name" value="Rhamnogalacturan_acetylesterase_like"/>
    <property type="match status" value="1"/>
</dbReference>
<evidence type="ECO:0000313" key="5">
    <source>
        <dbReference type="Proteomes" id="UP000601055"/>
    </source>
</evidence>